<evidence type="ECO:0000256" key="4">
    <source>
        <dbReference type="ARBA" id="ARBA00022989"/>
    </source>
</evidence>
<evidence type="ECO:0000256" key="10">
    <source>
        <dbReference type="SAM" id="Phobius"/>
    </source>
</evidence>
<keyword evidence="4 10" id="KW-1133">Transmembrane helix</keyword>
<feature type="transmembrane region" description="Helical" evidence="10">
    <location>
        <begin position="280"/>
        <end position="301"/>
    </location>
</feature>
<evidence type="ECO:0000256" key="5">
    <source>
        <dbReference type="ARBA" id="ARBA00023040"/>
    </source>
</evidence>
<evidence type="ECO:0000313" key="13">
    <source>
        <dbReference type="Proteomes" id="UP001163046"/>
    </source>
</evidence>
<dbReference type="InterPro" id="IPR017452">
    <property type="entry name" value="GPCR_Rhodpsn_7TM"/>
</dbReference>
<proteinExistence type="inferred from homology"/>
<feature type="transmembrane region" description="Helical" evidence="10">
    <location>
        <begin position="143"/>
        <end position="164"/>
    </location>
</feature>
<evidence type="ECO:0000256" key="6">
    <source>
        <dbReference type="ARBA" id="ARBA00023136"/>
    </source>
</evidence>
<evidence type="ECO:0000256" key="7">
    <source>
        <dbReference type="ARBA" id="ARBA00023170"/>
    </source>
</evidence>
<keyword evidence="13" id="KW-1185">Reference proteome</keyword>
<dbReference type="SUPFAM" id="SSF81321">
    <property type="entry name" value="Family A G protein-coupled receptor-like"/>
    <property type="match status" value="1"/>
</dbReference>
<dbReference type="GO" id="GO:0004930">
    <property type="term" value="F:G protein-coupled receptor activity"/>
    <property type="evidence" value="ECO:0007669"/>
    <property type="project" value="UniProtKB-KW"/>
</dbReference>
<keyword evidence="5 9" id="KW-0297">G-protein coupled receptor</keyword>
<comment type="subcellular location">
    <subcellularLocation>
        <location evidence="1">Cell membrane</location>
        <topology evidence="1">Multi-pass membrane protein</topology>
    </subcellularLocation>
</comment>
<accession>A0A9X0A6T4</accession>
<organism evidence="12 13">
    <name type="scientific">Desmophyllum pertusum</name>
    <dbReference type="NCBI Taxonomy" id="174260"/>
    <lineage>
        <taxon>Eukaryota</taxon>
        <taxon>Metazoa</taxon>
        <taxon>Cnidaria</taxon>
        <taxon>Anthozoa</taxon>
        <taxon>Hexacorallia</taxon>
        <taxon>Scleractinia</taxon>
        <taxon>Caryophylliina</taxon>
        <taxon>Caryophylliidae</taxon>
        <taxon>Desmophyllum</taxon>
    </lineage>
</organism>
<feature type="transmembrane region" description="Helical" evidence="10">
    <location>
        <begin position="63"/>
        <end position="94"/>
    </location>
</feature>
<dbReference type="OrthoDB" id="10044919at2759"/>
<protein>
    <submittedName>
        <fullName evidence="12">Melatonin- receptor</fullName>
    </submittedName>
</protein>
<dbReference type="AlphaFoldDB" id="A0A9X0A6T4"/>
<dbReference type="PROSITE" id="PS50262">
    <property type="entry name" value="G_PROTEIN_RECEP_F1_2"/>
    <property type="match status" value="1"/>
</dbReference>
<evidence type="ECO:0000256" key="2">
    <source>
        <dbReference type="ARBA" id="ARBA00022475"/>
    </source>
</evidence>
<comment type="similarity">
    <text evidence="9">Belongs to the G-protein coupled receptor 1 family.</text>
</comment>
<feature type="transmembrane region" description="Helical" evidence="10">
    <location>
        <begin position="24"/>
        <end position="51"/>
    </location>
</feature>
<dbReference type="Pfam" id="PF00001">
    <property type="entry name" value="7tm_1"/>
    <property type="match status" value="1"/>
</dbReference>
<dbReference type="EMBL" id="MU825397">
    <property type="protein sequence ID" value="KAJ7394070.1"/>
    <property type="molecule type" value="Genomic_DNA"/>
</dbReference>
<evidence type="ECO:0000313" key="12">
    <source>
        <dbReference type="EMBL" id="KAJ7394070.1"/>
    </source>
</evidence>
<dbReference type="GO" id="GO:0005886">
    <property type="term" value="C:plasma membrane"/>
    <property type="evidence" value="ECO:0007669"/>
    <property type="project" value="UniProtKB-SubCell"/>
</dbReference>
<dbReference type="PANTHER" id="PTHR22752:SF14">
    <property type="entry name" value="G-PROTEIN COUPLED RECEPTORS FAMILY 1 PROFILE DOMAIN-CONTAINING PROTEIN"/>
    <property type="match status" value="1"/>
</dbReference>
<comment type="caution">
    <text evidence="12">The sequence shown here is derived from an EMBL/GenBank/DDBJ whole genome shotgun (WGS) entry which is preliminary data.</text>
</comment>
<feature type="transmembrane region" description="Helical" evidence="10">
    <location>
        <begin position="100"/>
        <end position="122"/>
    </location>
</feature>
<dbReference type="SMART" id="SM01381">
    <property type="entry name" value="7TM_GPCR_Srsx"/>
    <property type="match status" value="1"/>
</dbReference>
<dbReference type="CDD" id="cd00637">
    <property type="entry name" value="7tm_classA_rhodopsin-like"/>
    <property type="match status" value="1"/>
</dbReference>
<dbReference type="Gene3D" id="1.20.1070.10">
    <property type="entry name" value="Rhodopsin 7-helix transmembrane proteins"/>
    <property type="match status" value="1"/>
</dbReference>
<evidence type="ECO:0000256" key="3">
    <source>
        <dbReference type="ARBA" id="ARBA00022692"/>
    </source>
</evidence>
<evidence type="ECO:0000256" key="1">
    <source>
        <dbReference type="ARBA" id="ARBA00004651"/>
    </source>
</evidence>
<sequence length="333" mass="37160">MKVDVKMSAGKEDLAQNIAKRSDALIVIEATALILVDITALIGNALVFAVAYRNRRRHTITDILIVALSLTDLLVAATVMPLSAGALITGVWLYNRSVCLLQGFCVITFATASLNTLSVIAVNRYFCVVRPNDYRNVFSMKKTLGYLGIVWLVACSFSISPLVFGRDDYAFQPGKVLCVYPFEINVAYTVCLDVLFIGLPTMAISFCYWRVFSTVRGRNRILTGGSDELETRANRNVQDANITKTLVVVLVGFVCCWLPVLVIDTIDVVTGALILPRQLYLFYTLMVFLSSTINPFIYALVNKRFRKEYWKILQLICNRREFNAPPSMGSSVN</sequence>
<keyword evidence="6 10" id="KW-0472">Membrane</keyword>
<keyword evidence="2" id="KW-1003">Cell membrane</keyword>
<feature type="transmembrane region" description="Helical" evidence="10">
    <location>
        <begin position="242"/>
        <end position="260"/>
    </location>
</feature>
<dbReference type="PRINTS" id="PR00237">
    <property type="entry name" value="GPCRRHODOPSN"/>
</dbReference>
<dbReference type="PROSITE" id="PS00237">
    <property type="entry name" value="G_PROTEIN_RECEP_F1_1"/>
    <property type="match status" value="1"/>
</dbReference>
<keyword evidence="7 9" id="KW-0675">Receptor</keyword>
<feature type="domain" description="G-protein coupled receptors family 1 profile" evidence="11">
    <location>
        <begin position="43"/>
        <end position="298"/>
    </location>
</feature>
<keyword evidence="3 9" id="KW-0812">Transmembrane</keyword>
<evidence type="ECO:0000259" key="11">
    <source>
        <dbReference type="PROSITE" id="PS50262"/>
    </source>
</evidence>
<gene>
    <name evidence="12" type="primary">GPR50_8</name>
    <name evidence="12" type="ORF">OS493_003744</name>
</gene>
<evidence type="ECO:0000256" key="8">
    <source>
        <dbReference type="ARBA" id="ARBA00023224"/>
    </source>
</evidence>
<feature type="transmembrane region" description="Helical" evidence="10">
    <location>
        <begin position="184"/>
        <end position="209"/>
    </location>
</feature>
<dbReference type="PANTHER" id="PTHR22752">
    <property type="entry name" value="G PROTEIN-COUPLED RECEPTOR"/>
    <property type="match status" value="1"/>
</dbReference>
<keyword evidence="8 9" id="KW-0807">Transducer</keyword>
<name>A0A9X0A6T4_9CNID</name>
<reference evidence="12" key="1">
    <citation type="submission" date="2023-01" db="EMBL/GenBank/DDBJ databases">
        <title>Genome assembly of the deep-sea coral Lophelia pertusa.</title>
        <authorList>
            <person name="Herrera S."/>
            <person name="Cordes E."/>
        </authorList>
    </citation>
    <scope>NUCLEOTIDE SEQUENCE</scope>
    <source>
        <strain evidence="12">USNM1676648</strain>
        <tissue evidence="12">Polyp</tissue>
    </source>
</reference>
<dbReference type="InterPro" id="IPR000276">
    <property type="entry name" value="GPCR_Rhodpsn"/>
</dbReference>
<evidence type="ECO:0000256" key="9">
    <source>
        <dbReference type="RuleBase" id="RU000688"/>
    </source>
</evidence>
<dbReference type="Proteomes" id="UP001163046">
    <property type="component" value="Unassembled WGS sequence"/>
</dbReference>